<feature type="transmembrane region" description="Helical" evidence="5">
    <location>
        <begin position="6"/>
        <end position="30"/>
    </location>
</feature>
<evidence type="ECO:0000256" key="3">
    <source>
        <dbReference type="ARBA" id="ARBA00022989"/>
    </source>
</evidence>
<comment type="caution">
    <text evidence="6">The sequence shown here is derived from an EMBL/GenBank/DDBJ whole genome shotgun (WGS) entry which is preliminary data.</text>
</comment>
<dbReference type="EMBL" id="JBHTBR010000005">
    <property type="protein sequence ID" value="MFC7291770.1"/>
    <property type="molecule type" value="Genomic_DNA"/>
</dbReference>
<evidence type="ECO:0000256" key="4">
    <source>
        <dbReference type="ARBA" id="ARBA00023136"/>
    </source>
</evidence>
<feature type="transmembrane region" description="Helical" evidence="5">
    <location>
        <begin position="101"/>
        <end position="121"/>
    </location>
</feature>
<evidence type="ECO:0000256" key="5">
    <source>
        <dbReference type="RuleBase" id="RU363041"/>
    </source>
</evidence>
<dbReference type="RefSeq" id="WP_382167012.1">
    <property type="nucleotide sequence ID" value="NZ_JBHTBR010000005.1"/>
</dbReference>
<protein>
    <recommendedName>
        <fullName evidence="5">Probable membrane transporter protein</fullName>
    </recommendedName>
</protein>
<gene>
    <name evidence="6" type="ORF">ACFQS8_09105</name>
</gene>
<dbReference type="InterPro" id="IPR051598">
    <property type="entry name" value="TSUP/Inactive_protease-like"/>
</dbReference>
<keyword evidence="2 5" id="KW-0812">Transmembrane</keyword>
<dbReference type="Pfam" id="PF01925">
    <property type="entry name" value="TauE"/>
    <property type="match status" value="1"/>
</dbReference>
<keyword evidence="4 5" id="KW-0472">Membrane</keyword>
<comment type="subcellular location">
    <subcellularLocation>
        <location evidence="5">Cell membrane</location>
        <topology evidence="5">Multi-pass membrane protein</topology>
    </subcellularLocation>
    <subcellularLocation>
        <location evidence="1">Membrane</location>
        <topology evidence="1">Multi-pass membrane protein</topology>
    </subcellularLocation>
</comment>
<reference evidence="7" key="1">
    <citation type="journal article" date="2019" name="Int. J. Syst. Evol. Microbiol.">
        <title>The Global Catalogue of Microorganisms (GCM) 10K type strain sequencing project: providing services to taxonomists for standard genome sequencing and annotation.</title>
        <authorList>
            <consortium name="The Broad Institute Genomics Platform"/>
            <consortium name="The Broad Institute Genome Sequencing Center for Infectious Disease"/>
            <person name="Wu L."/>
            <person name="Ma J."/>
        </authorList>
    </citation>
    <scope>NUCLEOTIDE SEQUENCE [LARGE SCALE GENOMIC DNA]</scope>
    <source>
        <strain evidence="7">CCUG 51308</strain>
    </source>
</reference>
<evidence type="ECO:0000313" key="7">
    <source>
        <dbReference type="Proteomes" id="UP001596492"/>
    </source>
</evidence>
<keyword evidence="5" id="KW-1003">Cell membrane</keyword>
<name>A0ABW2ILP8_9PROT</name>
<dbReference type="PANTHER" id="PTHR43701">
    <property type="entry name" value="MEMBRANE TRANSPORTER PROTEIN MJ0441-RELATED"/>
    <property type="match status" value="1"/>
</dbReference>
<evidence type="ECO:0000256" key="2">
    <source>
        <dbReference type="ARBA" id="ARBA00022692"/>
    </source>
</evidence>
<evidence type="ECO:0000256" key="1">
    <source>
        <dbReference type="ARBA" id="ARBA00004141"/>
    </source>
</evidence>
<comment type="similarity">
    <text evidence="5">Belongs to the 4-toluene sulfonate uptake permease (TSUP) (TC 2.A.102) family.</text>
</comment>
<feature type="transmembrane region" description="Helical" evidence="5">
    <location>
        <begin position="133"/>
        <end position="152"/>
    </location>
</feature>
<organism evidence="6 7">
    <name type="scientific">Hirschia litorea</name>
    <dbReference type="NCBI Taxonomy" id="1199156"/>
    <lineage>
        <taxon>Bacteria</taxon>
        <taxon>Pseudomonadati</taxon>
        <taxon>Pseudomonadota</taxon>
        <taxon>Alphaproteobacteria</taxon>
        <taxon>Hyphomonadales</taxon>
        <taxon>Hyphomonadaceae</taxon>
        <taxon>Hirschia</taxon>
    </lineage>
</organism>
<evidence type="ECO:0000313" key="6">
    <source>
        <dbReference type="EMBL" id="MFC7291770.1"/>
    </source>
</evidence>
<sequence>MSDDVFFWFILIGFAAQIVDGTMGMAYGVISNSAMIAIGMPPAHASANVHAAEMFTTAASGVSHALAKNVDWSVFWRLAVFGSIGAIAGALIVSLVHTELIRPFIAAYLFCMGIVVIVKGLRPVSSHVQIKRVGVLGLCGGMADTIGGGGWGPVVASSLIAKGGDPGKMVGTVNLAEFFVTVAASISFLAVLGPSFGKAALGLLVGGVIAAPIAAWAVGRFPKKWLTLGVGCAICLISLYNLHRSIF</sequence>
<proteinExistence type="inferred from homology"/>
<feature type="transmembrane region" description="Helical" evidence="5">
    <location>
        <begin position="225"/>
        <end position="242"/>
    </location>
</feature>
<dbReference type="PANTHER" id="PTHR43701:SF12">
    <property type="entry name" value="MEMBRANE TRANSPORTER PROTEIN YTNM-RELATED"/>
    <property type="match status" value="1"/>
</dbReference>
<keyword evidence="7" id="KW-1185">Reference proteome</keyword>
<dbReference type="Proteomes" id="UP001596492">
    <property type="component" value="Unassembled WGS sequence"/>
</dbReference>
<feature type="transmembrane region" description="Helical" evidence="5">
    <location>
        <begin position="172"/>
        <end position="192"/>
    </location>
</feature>
<feature type="transmembrane region" description="Helical" evidence="5">
    <location>
        <begin position="74"/>
        <end position="95"/>
    </location>
</feature>
<dbReference type="InterPro" id="IPR002781">
    <property type="entry name" value="TM_pro_TauE-like"/>
</dbReference>
<accession>A0ABW2ILP8</accession>
<feature type="transmembrane region" description="Helical" evidence="5">
    <location>
        <begin position="199"/>
        <end position="219"/>
    </location>
</feature>
<keyword evidence="3 5" id="KW-1133">Transmembrane helix</keyword>